<evidence type="ECO:0000256" key="1">
    <source>
        <dbReference type="SAM" id="MobiDB-lite"/>
    </source>
</evidence>
<proteinExistence type="predicted"/>
<evidence type="ECO:0000313" key="2">
    <source>
        <dbReference type="EMBL" id="SPO35888.1"/>
    </source>
</evidence>
<gene>
    <name evidence="2" type="ORF">PSFLO_01359</name>
</gene>
<feature type="region of interest" description="Disordered" evidence="1">
    <location>
        <begin position="1"/>
        <end position="34"/>
    </location>
</feature>
<dbReference type="AlphaFoldDB" id="A0A5C3EUA2"/>
<organism evidence="2 3">
    <name type="scientific">Pseudozyma flocculosa</name>
    <dbReference type="NCBI Taxonomy" id="84751"/>
    <lineage>
        <taxon>Eukaryota</taxon>
        <taxon>Fungi</taxon>
        <taxon>Dikarya</taxon>
        <taxon>Basidiomycota</taxon>
        <taxon>Ustilaginomycotina</taxon>
        <taxon>Ustilaginomycetes</taxon>
        <taxon>Ustilaginales</taxon>
        <taxon>Ustilaginaceae</taxon>
        <taxon>Pseudozyma</taxon>
    </lineage>
</organism>
<keyword evidence="3" id="KW-1185">Reference proteome</keyword>
<feature type="compositionally biased region" description="Low complexity" evidence="1">
    <location>
        <begin position="1"/>
        <end position="19"/>
    </location>
</feature>
<reference evidence="2 3" key="1">
    <citation type="submission" date="2018-03" db="EMBL/GenBank/DDBJ databases">
        <authorList>
            <person name="Guldener U."/>
        </authorList>
    </citation>
    <scope>NUCLEOTIDE SEQUENCE [LARGE SCALE GENOMIC DNA]</scope>
    <source>
        <strain evidence="2 3">DAOM196992</strain>
    </source>
</reference>
<sequence>MQAGAAVVATPASSVVGATQRRQRGPRTDGQQARAISQAIPSWAPLVELNDRDDVDYRWLLDGRGMGSMLGPKVAPYPRNAKLPAGAGWSGRSTRLETGSPRRAKGRQAGRQAGRLMVAHRKFKQSSAWPGLAAAPACQAVPRWLGRSTAAGGRAGVRVAGRAHLPQGATAQARPTQPKPSPPYTHVSARL</sequence>
<feature type="region of interest" description="Disordered" evidence="1">
    <location>
        <begin position="85"/>
        <end position="112"/>
    </location>
</feature>
<feature type="region of interest" description="Disordered" evidence="1">
    <location>
        <begin position="152"/>
        <end position="191"/>
    </location>
</feature>
<name>A0A5C3EUA2_9BASI</name>
<dbReference type="Proteomes" id="UP000323386">
    <property type="component" value="Unassembled WGS sequence"/>
</dbReference>
<accession>A0A5C3EUA2</accession>
<feature type="compositionally biased region" description="Low complexity" evidence="1">
    <location>
        <begin position="152"/>
        <end position="163"/>
    </location>
</feature>
<evidence type="ECO:0000313" key="3">
    <source>
        <dbReference type="Proteomes" id="UP000323386"/>
    </source>
</evidence>
<protein>
    <submittedName>
        <fullName evidence="2">Uncharacterized protein</fullName>
    </submittedName>
</protein>
<dbReference type="EMBL" id="OOIP01000003">
    <property type="protein sequence ID" value="SPO35888.1"/>
    <property type="molecule type" value="Genomic_DNA"/>
</dbReference>